<gene>
    <name evidence="1" type="ORF">IMCC3317_43170</name>
</gene>
<dbReference type="RefSeq" id="WP_160131437.1">
    <property type="nucleotide sequence ID" value="NZ_CP019288.1"/>
</dbReference>
<dbReference type="KEGG" id="kan:IMCC3317_43170"/>
<reference evidence="1 2" key="1">
    <citation type="journal article" date="2013" name="Int. J. Syst. Evol. Microbiol.">
        <title>Kordia antarctica sp. nov., isolated from Antarctic seawater.</title>
        <authorList>
            <person name="Baek K."/>
            <person name="Choi A."/>
            <person name="Kang I."/>
            <person name="Lee K."/>
            <person name="Cho J.C."/>
        </authorList>
    </citation>
    <scope>NUCLEOTIDE SEQUENCE [LARGE SCALE GENOMIC DNA]</scope>
    <source>
        <strain evidence="1 2">IMCC3317</strain>
    </source>
</reference>
<protein>
    <submittedName>
        <fullName evidence="1">Uncharacterized protein</fullName>
    </submittedName>
</protein>
<dbReference type="Proteomes" id="UP000464657">
    <property type="component" value="Chromosome"/>
</dbReference>
<evidence type="ECO:0000313" key="1">
    <source>
        <dbReference type="EMBL" id="QHI38917.1"/>
    </source>
</evidence>
<organism evidence="1 2">
    <name type="scientific">Kordia antarctica</name>
    <dbReference type="NCBI Taxonomy" id="1218801"/>
    <lineage>
        <taxon>Bacteria</taxon>
        <taxon>Pseudomonadati</taxon>
        <taxon>Bacteroidota</taxon>
        <taxon>Flavobacteriia</taxon>
        <taxon>Flavobacteriales</taxon>
        <taxon>Flavobacteriaceae</taxon>
        <taxon>Kordia</taxon>
    </lineage>
</organism>
<proteinExistence type="predicted"/>
<dbReference type="OrthoDB" id="1493937at2"/>
<name>A0A7L4ZQZ2_9FLAO</name>
<evidence type="ECO:0000313" key="2">
    <source>
        <dbReference type="Proteomes" id="UP000464657"/>
    </source>
</evidence>
<dbReference type="EMBL" id="CP019288">
    <property type="protein sequence ID" value="QHI38917.1"/>
    <property type="molecule type" value="Genomic_DNA"/>
</dbReference>
<sequence>MKNKEVHTINIVSSIIGYGVYFPALMIYEQLKTLGYEVNIYIIERFFDENAMTEFERTKAAFKKDVRLVQIASRIPVKYTKKLSDEKLETLFYEWKTNNSTHFLCFSGLWLETLQSYKKQQPNCTIDCCRVDSAVSSTWGKFAELNELITNDLSFFNASENKINYVLNIPEIQPLPYSERKNTVTIHGGGWDLGNFATTTEQFTQNYHVNLIVNDLKIASKIENSTLYANKPNWNPLYENGFPPFGRIDSDRTIAFETNQKHPGILNVLAKSNAIVSKPGGMTLMDSLITETPLIFLKTVGKNENSNQKLWETLQLGISIETWQKSDKQATLLNEIHERIISIKKETPCFLKTYINLLANS</sequence>
<accession>A0A7L4ZQZ2</accession>
<keyword evidence="2" id="KW-1185">Reference proteome</keyword>
<dbReference type="AlphaFoldDB" id="A0A7L4ZQZ2"/>